<feature type="domain" description="PKD" evidence="2">
    <location>
        <begin position="286"/>
        <end position="365"/>
    </location>
</feature>
<dbReference type="RefSeq" id="WP_413266227.1">
    <property type="nucleotide sequence ID" value="NZ_JBHFNR010000206.1"/>
</dbReference>
<dbReference type="CDD" id="cd00146">
    <property type="entry name" value="PKD"/>
    <property type="match status" value="1"/>
</dbReference>
<dbReference type="Pfam" id="PF07589">
    <property type="entry name" value="PEP-CTERM"/>
    <property type="match status" value="1"/>
</dbReference>
<dbReference type="InterPro" id="IPR000601">
    <property type="entry name" value="PKD_dom"/>
</dbReference>
<reference evidence="3 4" key="1">
    <citation type="submission" date="2024-09" db="EMBL/GenBank/DDBJ databases">
        <title>Floridaenema gen nov. (Aerosakkonemataceae, Aerosakkonematales ord. nov., Cyanobacteria) from benthic tropical and subtropical fresh waters, with the description of four new species.</title>
        <authorList>
            <person name="Moretto J.A."/>
            <person name="Berthold D.E."/>
            <person name="Lefler F.W."/>
            <person name="Huang I.-S."/>
            <person name="Laughinghouse H. IV."/>
        </authorList>
    </citation>
    <scope>NUCLEOTIDE SEQUENCE [LARGE SCALE GENOMIC DNA]</scope>
    <source>
        <strain evidence="3 4">BLCC-F50</strain>
    </source>
</reference>
<keyword evidence="4" id="KW-1185">Reference proteome</keyword>
<dbReference type="Pfam" id="PF18911">
    <property type="entry name" value="PKD_4"/>
    <property type="match status" value="1"/>
</dbReference>
<dbReference type="Gene3D" id="2.60.40.10">
    <property type="entry name" value="Immunoglobulins"/>
    <property type="match status" value="2"/>
</dbReference>
<feature type="domain" description="Ice-binding protein C-terminal" evidence="1">
    <location>
        <begin position="374"/>
        <end position="398"/>
    </location>
</feature>
<evidence type="ECO:0000259" key="1">
    <source>
        <dbReference type="Pfam" id="PF07589"/>
    </source>
</evidence>
<dbReference type="EMBL" id="JBHFNR010000206">
    <property type="protein sequence ID" value="MFB2896601.1"/>
    <property type="molecule type" value="Genomic_DNA"/>
</dbReference>
<evidence type="ECO:0000313" key="3">
    <source>
        <dbReference type="EMBL" id="MFB2896601.1"/>
    </source>
</evidence>
<dbReference type="InterPro" id="IPR013424">
    <property type="entry name" value="Ice-binding_C"/>
</dbReference>
<gene>
    <name evidence="3" type="ORF">ACE1CI_27115</name>
</gene>
<dbReference type="SUPFAM" id="SSF49299">
    <property type="entry name" value="PKD domain"/>
    <property type="match status" value="1"/>
</dbReference>
<proteinExistence type="predicted"/>
<accession>A0ABV4XY55</accession>
<sequence>MIDESAIAFREDVRSRPKISFLEYHIFGEVSYMPTLKKFSITTAFAASVALVSVSTAQAATLGGRLFATGGNVSIQVLPTGPKYTSDLWLYSPGTRYVANNRETGKVVNLGKFSAGQELIFGIYVRDTGNTFLMGPGSRNGDGIPHAIVDYSPGVAVVRFEDIWGGGDLSYMDNAFLFRGGISDKQPSVPPTLTGVLLNGKNSDLTIYEGQSVSATLRATDPNPQAITFMVDGTPVGKDSRTSGTRSLSKDFSVFADEGNFSYAVQAMDAGGLYSNTITRTLNVLNADPVITSLTKDLMDIRTGTLFDFAATATDPGINDVLTYDWDFDGDGLFNDFTGLNGQWSFVNPGLYNVNLRVSDGDGGFAYSSFKVKTVPEPSSVLGLLALGTFGATSLLKRKRQQKVLNSVVSN</sequence>
<organism evidence="3 4">
    <name type="scientific">Floridaenema flaviceps BLCC-F50</name>
    <dbReference type="NCBI Taxonomy" id="3153642"/>
    <lineage>
        <taxon>Bacteria</taxon>
        <taxon>Bacillati</taxon>
        <taxon>Cyanobacteriota</taxon>
        <taxon>Cyanophyceae</taxon>
        <taxon>Oscillatoriophycideae</taxon>
        <taxon>Aerosakkonematales</taxon>
        <taxon>Aerosakkonemataceae</taxon>
        <taxon>Floridanema</taxon>
        <taxon>Floridanema flaviceps</taxon>
    </lineage>
</organism>
<dbReference type="InterPro" id="IPR035986">
    <property type="entry name" value="PKD_dom_sf"/>
</dbReference>
<dbReference type="NCBIfam" id="TIGR02595">
    <property type="entry name" value="PEP_CTERM"/>
    <property type="match status" value="1"/>
</dbReference>
<dbReference type="InterPro" id="IPR013783">
    <property type="entry name" value="Ig-like_fold"/>
</dbReference>
<evidence type="ECO:0000313" key="4">
    <source>
        <dbReference type="Proteomes" id="UP001576784"/>
    </source>
</evidence>
<evidence type="ECO:0000259" key="2">
    <source>
        <dbReference type="Pfam" id="PF18911"/>
    </source>
</evidence>
<dbReference type="Proteomes" id="UP001576784">
    <property type="component" value="Unassembled WGS sequence"/>
</dbReference>
<comment type="caution">
    <text evidence="3">The sequence shown here is derived from an EMBL/GenBank/DDBJ whole genome shotgun (WGS) entry which is preliminary data.</text>
</comment>
<protein>
    <submittedName>
        <fullName evidence="3">PKD domain-containing protein</fullName>
    </submittedName>
</protein>
<name>A0ABV4XY55_9CYAN</name>